<dbReference type="PANTHER" id="PTHR47150">
    <property type="entry name" value="OS12G0169200 PROTEIN"/>
    <property type="match status" value="1"/>
</dbReference>
<reference evidence="1" key="1">
    <citation type="submission" date="2023-04" db="EMBL/GenBank/DDBJ databases">
        <authorList>
            <person name="Vijverberg K."/>
            <person name="Xiong W."/>
            <person name="Schranz E."/>
        </authorList>
    </citation>
    <scope>NUCLEOTIDE SEQUENCE</scope>
</reference>
<dbReference type="EMBL" id="OX465085">
    <property type="protein sequence ID" value="CAI9300998.1"/>
    <property type="molecule type" value="Genomic_DNA"/>
</dbReference>
<proteinExistence type="predicted"/>
<dbReference type="PANTHER" id="PTHR47150:SF4">
    <property type="entry name" value="HARBINGER TRANSPOSASE-DERIVED PROTEIN-RELATED"/>
    <property type="match status" value="1"/>
</dbReference>
<name>A0AA35ZY15_LACSI</name>
<keyword evidence="2" id="KW-1185">Reference proteome</keyword>
<evidence type="ECO:0000313" key="1">
    <source>
        <dbReference type="EMBL" id="CAI9300998.1"/>
    </source>
</evidence>
<dbReference type="AlphaFoldDB" id="A0AA35ZY15"/>
<dbReference type="Pfam" id="PF04827">
    <property type="entry name" value="Plant_tran"/>
    <property type="match status" value="1"/>
</dbReference>
<accession>A0AA35ZY15</accession>
<sequence length="163" mass="18522">MKSVDNVAGAIREGNVIFDRAYPREYTGDEIYRELELVGLEPHELPRALNFLAANQAKARTLFSCPLQIQMGVLKDMMGALSERTAVEYVDWFSACVYEVFHEQYLHKPTQRDIERLYLAHEERHGFSGMLGSLDCTHLACGKCPNAWRGQFTRGDIGEPIIV</sequence>
<dbReference type="InterPro" id="IPR006912">
    <property type="entry name" value="Harbinger_derived_prot"/>
</dbReference>
<organism evidence="1 2">
    <name type="scientific">Lactuca saligna</name>
    <name type="common">Willowleaf lettuce</name>
    <dbReference type="NCBI Taxonomy" id="75948"/>
    <lineage>
        <taxon>Eukaryota</taxon>
        <taxon>Viridiplantae</taxon>
        <taxon>Streptophyta</taxon>
        <taxon>Embryophyta</taxon>
        <taxon>Tracheophyta</taxon>
        <taxon>Spermatophyta</taxon>
        <taxon>Magnoliopsida</taxon>
        <taxon>eudicotyledons</taxon>
        <taxon>Gunneridae</taxon>
        <taxon>Pentapetalae</taxon>
        <taxon>asterids</taxon>
        <taxon>campanulids</taxon>
        <taxon>Asterales</taxon>
        <taxon>Asteraceae</taxon>
        <taxon>Cichorioideae</taxon>
        <taxon>Cichorieae</taxon>
        <taxon>Lactucinae</taxon>
        <taxon>Lactuca</taxon>
    </lineage>
</organism>
<dbReference type="Proteomes" id="UP001177003">
    <property type="component" value="Chromosome 9"/>
</dbReference>
<evidence type="ECO:0000313" key="2">
    <source>
        <dbReference type="Proteomes" id="UP001177003"/>
    </source>
</evidence>
<gene>
    <name evidence="1" type="ORF">LSALG_LOCUS39586</name>
</gene>
<protein>
    <submittedName>
        <fullName evidence="1">Uncharacterized protein</fullName>
    </submittedName>
</protein>